<dbReference type="InterPro" id="IPR037465">
    <property type="entry name" value="YlxR"/>
</dbReference>
<reference evidence="3 4" key="2">
    <citation type="journal article" date="2021" name="Int. J. Syst. Evol. Microbiol.">
        <title>Isolation and Polyphasic Characterization of Desulfuromonas versatilis sp. Nov., an Electrogenic Bacteria Capable of Versatile Metabolism Isolated from a Graphene Oxide-Reducing Enrichment Culture.</title>
        <authorList>
            <person name="Xie L."/>
            <person name="Yoshida N."/>
            <person name="Ishii S."/>
            <person name="Meng L."/>
        </authorList>
    </citation>
    <scope>NUCLEOTIDE SEQUENCE [LARGE SCALE GENOMIC DNA]</scope>
    <source>
        <strain evidence="3 4">NIT-T3</strain>
    </source>
</reference>
<evidence type="ECO:0000313" key="4">
    <source>
        <dbReference type="Proteomes" id="UP001319827"/>
    </source>
</evidence>
<reference evidence="3 4" key="1">
    <citation type="journal article" date="2016" name="C (Basel)">
        <title>Selective Growth of and Electricity Production by Marine Exoelectrogenic Bacteria in Self-Aggregated Hydrogel of Microbially Reduced Graphene Oxide.</title>
        <authorList>
            <person name="Yoshida N."/>
            <person name="Goto Y."/>
            <person name="Miyata Y."/>
        </authorList>
    </citation>
    <scope>NUCLEOTIDE SEQUENCE [LARGE SCALE GENOMIC DNA]</scope>
    <source>
        <strain evidence="3 4">NIT-T3</strain>
    </source>
</reference>
<dbReference type="SUPFAM" id="SSF55315">
    <property type="entry name" value="L30e-like"/>
    <property type="match status" value="1"/>
</dbReference>
<proteinExistence type="predicted"/>
<name>A0ABN6E100_9BACT</name>
<gene>
    <name evidence="3" type="primary">ylxRQ</name>
    <name evidence="3" type="ORF">DESUT3_18950</name>
</gene>
<feature type="domain" description="YlxR" evidence="2">
    <location>
        <begin position="10"/>
        <end position="82"/>
    </location>
</feature>
<dbReference type="RefSeq" id="WP_221252274.1">
    <property type="nucleotide sequence ID" value="NZ_AP024355.1"/>
</dbReference>
<accession>A0ABN6E100</accession>
<dbReference type="Gene3D" id="3.30.1330.30">
    <property type="match status" value="1"/>
</dbReference>
<keyword evidence="3" id="KW-0687">Ribonucleoprotein</keyword>
<dbReference type="CDD" id="cd00279">
    <property type="entry name" value="YlxR"/>
    <property type="match status" value="1"/>
</dbReference>
<keyword evidence="4" id="KW-1185">Reference proteome</keyword>
<dbReference type="InterPro" id="IPR029064">
    <property type="entry name" value="Ribosomal_eL30-like_sf"/>
</dbReference>
<dbReference type="Proteomes" id="UP001319827">
    <property type="component" value="Chromosome"/>
</dbReference>
<dbReference type="InterPro" id="IPR004038">
    <property type="entry name" value="Ribosomal_eL8/eL30/eS12/Gad45"/>
</dbReference>
<dbReference type="InterPro" id="IPR035931">
    <property type="entry name" value="YlxR-like_sf"/>
</dbReference>
<dbReference type="Pfam" id="PF04296">
    <property type="entry name" value="YlxR"/>
    <property type="match status" value="1"/>
</dbReference>
<keyword evidence="3" id="KW-0689">Ribosomal protein</keyword>
<organism evidence="3 4">
    <name type="scientific">Desulfuromonas versatilis</name>
    <dbReference type="NCBI Taxonomy" id="2802975"/>
    <lineage>
        <taxon>Bacteria</taxon>
        <taxon>Pseudomonadati</taxon>
        <taxon>Thermodesulfobacteriota</taxon>
        <taxon>Desulfuromonadia</taxon>
        <taxon>Desulfuromonadales</taxon>
        <taxon>Desulfuromonadaceae</taxon>
        <taxon>Desulfuromonas</taxon>
    </lineage>
</organism>
<dbReference type="PANTHER" id="PTHR34215">
    <property type="entry name" value="BLL0784 PROTEIN"/>
    <property type="match status" value="1"/>
</dbReference>
<protein>
    <submittedName>
        <fullName evidence="3">50S ribosomal protein L7/L12</fullName>
    </submittedName>
</protein>
<dbReference type="PANTHER" id="PTHR34215:SF1">
    <property type="entry name" value="YLXR DOMAIN-CONTAINING PROTEIN"/>
    <property type="match status" value="1"/>
</dbReference>
<dbReference type="GO" id="GO:0005840">
    <property type="term" value="C:ribosome"/>
    <property type="evidence" value="ECO:0007669"/>
    <property type="project" value="UniProtKB-KW"/>
</dbReference>
<dbReference type="Gene3D" id="3.30.1230.10">
    <property type="entry name" value="YlxR-like"/>
    <property type="match status" value="1"/>
</dbReference>
<dbReference type="EMBL" id="AP024355">
    <property type="protein sequence ID" value="BCR04826.1"/>
    <property type="molecule type" value="Genomic_DNA"/>
</dbReference>
<evidence type="ECO:0000259" key="1">
    <source>
        <dbReference type="Pfam" id="PF01248"/>
    </source>
</evidence>
<dbReference type="SUPFAM" id="SSF64376">
    <property type="entry name" value="YlxR-like"/>
    <property type="match status" value="1"/>
</dbReference>
<dbReference type="InterPro" id="IPR007393">
    <property type="entry name" value="YlxR_dom"/>
</dbReference>
<sequence length="198" mass="21314">MSSAGRNPQRTCLGCRGSFDQDTLVRFVVSPQGELLADYRGRLPGRGAYTCLSGKCIRDAVKRRQFERAFKVPVRVPAADELVAALGGQVRERVWNLLGMARKSGGVVSGSSAVLAELGHAGKLALVLMACDISEAMAGKVKSKANAAGLPVWRLFDKDLFGQILGKGERSVVALRPGKLAESIRHELLRFEHIAGEN</sequence>
<evidence type="ECO:0000259" key="2">
    <source>
        <dbReference type="Pfam" id="PF04296"/>
    </source>
</evidence>
<evidence type="ECO:0000313" key="3">
    <source>
        <dbReference type="EMBL" id="BCR04826.1"/>
    </source>
</evidence>
<feature type="domain" description="Ribosomal protein eL8/eL30/eS12/Gadd45" evidence="1">
    <location>
        <begin position="96"/>
        <end position="173"/>
    </location>
</feature>
<dbReference type="Pfam" id="PF01248">
    <property type="entry name" value="Ribosomal_L7Ae"/>
    <property type="match status" value="1"/>
</dbReference>